<feature type="non-terminal residue" evidence="1">
    <location>
        <position position="252"/>
    </location>
</feature>
<evidence type="ECO:0000313" key="1">
    <source>
        <dbReference type="EMBL" id="GAH88732.1"/>
    </source>
</evidence>
<accession>X1J415</accession>
<protein>
    <submittedName>
        <fullName evidence="1">Uncharacterized protein</fullName>
    </submittedName>
</protein>
<reference evidence="1" key="1">
    <citation type="journal article" date="2014" name="Front. Microbiol.">
        <title>High frequency of phylogenetically diverse reductive dehalogenase-homologous genes in deep subseafloor sedimentary metagenomes.</title>
        <authorList>
            <person name="Kawai M."/>
            <person name="Futagami T."/>
            <person name="Toyoda A."/>
            <person name="Takaki Y."/>
            <person name="Nishi S."/>
            <person name="Hori S."/>
            <person name="Arai W."/>
            <person name="Tsubouchi T."/>
            <person name="Morono Y."/>
            <person name="Uchiyama I."/>
            <person name="Ito T."/>
            <person name="Fujiyama A."/>
            <person name="Inagaki F."/>
            <person name="Takami H."/>
        </authorList>
    </citation>
    <scope>NUCLEOTIDE SEQUENCE</scope>
    <source>
        <strain evidence="1">Expedition CK06-06</strain>
    </source>
</reference>
<comment type="caution">
    <text evidence="1">The sequence shown here is derived from an EMBL/GenBank/DDBJ whole genome shotgun (WGS) entry which is preliminary data.</text>
</comment>
<gene>
    <name evidence="1" type="ORF">S03H2_56613</name>
</gene>
<proteinExistence type="predicted"/>
<dbReference type="AlphaFoldDB" id="X1J415"/>
<name>X1J415_9ZZZZ</name>
<dbReference type="EMBL" id="BARU01036233">
    <property type="protein sequence ID" value="GAH88732.1"/>
    <property type="molecule type" value="Genomic_DNA"/>
</dbReference>
<organism evidence="1">
    <name type="scientific">marine sediment metagenome</name>
    <dbReference type="NCBI Taxonomy" id="412755"/>
    <lineage>
        <taxon>unclassified sequences</taxon>
        <taxon>metagenomes</taxon>
        <taxon>ecological metagenomes</taxon>
    </lineage>
</organism>
<sequence>MHTAEQLAALPGLGEATRGQDRLPQCALALVGLVPPEKARLAPEEISEVFVDPEGRAYAFRVTAYEESHPPEALEEVQEQVAADLRLEAAFDLVRKRGRTVLEAAAEKGLDVAAKAEGVEPEETDWFPRQRGPFAYMGRYIWLVPALPGIGRNELVVAECFRLGVDPEGKRRTLVVLPRGRTVIVAELADHRSPREAAYRKERLALAMQVGVALAGKIRDELLGEEAIRRRLGVVYSPPETEQEGPPEASGE</sequence>